<dbReference type="Proteomes" id="UP000316343">
    <property type="component" value="Unassembled WGS sequence"/>
</dbReference>
<feature type="transmembrane region" description="Helical" evidence="5">
    <location>
        <begin position="28"/>
        <end position="51"/>
    </location>
</feature>
<reference evidence="6 7" key="1">
    <citation type="submission" date="2019-06" db="EMBL/GenBank/DDBJ databases">
        <title>Erythrobacter insulae sp. nov., isolated from a tidal flat.</title>
        <authorList>
            <person name="Yoon J.-H."/>
        </authorList>
    </citation>
    <scope>NUCLEOTIDE SEQUENCE [LARGE SCALE GENOMIC DNA]</scope>
    <source>
        <strain evidence="6 7">JBTF-M21</strain>
    </source>
</reference>
<dbReference type="EMBL" id="VHJK01000001">
    <property type="protein sequence ID" value="TRD11308.1"/>
    <property type="molecule type" value="Genomic_DNA"/>
</dbReference>
<evidence type="ECO:0008006" key="8">
    <source>
        <dbReference type="Google" id="ProtNLM"/>
    </source>
</evidence>
<evidence type="ECO:0000313" key="6">
    <source>
        <dbReference type="EMBL" id="TRD11308.1"/>
    </source>
</evidence>
<evidence type="ECO:0000256" key="4">
    <source>
        <dbReference type="ARBA" id="ARBA00023136"/>
    </source>
</evidence>
<name>A0A547PAY0_9SPHN</name>
<evidence type="ECO:0000256" key="5">
    <source>
        <dbReference type="SAM" id="Phobius"/>
    </source>
</evidence>
<feature type="transmembrane region" description="Helical" evidence="5">
    <location>
        <begin position="133"/>
        <end position="160"/>
    </location>
</feature>
<evidence type="ECO:0000256" key="2">
    <source>
        <dbReference type="ARBA" id="ARBA00022692"/>
    </source>
</evidence>
<dbReference type="InterPro" id="IPR059112">
    <property type="entry name" value="CysZ/EI24"/>
</dbReference>
<evidence type="ECO:0000256" key="1">
    <source>
        <dbReference type="ARBA" id="ARBA00004141"/>
    </source>
</evidence>
<keyword evidence="7" id="KW-1185">Reference proteome</keyword>
<dbReference type="OrthoDB" id="5421146at2"/>
<comment type="caution">
    <text evidence="6">The sequence shown here is derived from an EMBL/GenBank/DDBJ whole genome shotgun (WGS) entry which is preliminary data.</text>
</comment>
<organism evidence="6 7">
    <name type="scientific">Erythrobacter insulae</name>
    <dbReference type="NCBI Taxonomy" id="2584124"/>
    <lineage>
        <taxon>Bacteria</taxon>
        <taxon>Pseudomonadati</taxon>
        <taxon>Pseudomonadota</taxon>
        <taxon>Alphaproteobacteria</taxon>
        <taxon>Sphingomonadales</taxon>
        <taxon>Erythrobacteraceae</taxon>
        <taxon>Erythrobacter/Porphyrobacter group</taxon>
        <taxon>Erythrobacter</taxon>
    </lineage>
</organism>
<dbReference type="AlphaFoldDB" id="A0A547PAY0"/>
<feature type="transmembrane region" description="Helical" evidence="5">
    <location>
        <begin position="189"/>
        <end position="216"/>
    </location>
</feature>
<proteinExistence type="predicted"/>
<gene>
    <name evidence="6" type="ORF">FGU71_05235</name>
</gene>
<protein>
    <recommendedName>
        <fullName evidence="8">EI24 domain-containing protein</fullName>
    </recommendedName>
</protein>
<dbReference type="RefSeq" id="WP_142787574.1">
    <property type="nucleotide sequence ID" value="NZ_VHJK01000001.1"/>
</dbReference>
<keyword evidence="2 5" id="KW-0812">Transmembrane</keyword>
<evidence type="ECO:0000313" key="7">
    <source>
        <dbReference type="Proteomes" id="UP000316343"/>
    </source>
</evidence>
<dbReference type="Pfam" id="PF07264">
    <property type="entry name" value="EI24"/>
    <property type="match status" value="1"/>
</dbReference>
<accession>A0A547PAY0</accession>
<keyword evidence="3 5" id="KW-1133">Transmembrane helix</keyword>
<comment type="subcellular location">
    <subcellularLocation>
        <location evidence="1">Membrane</location>
        <topology evidence="1">Multi-pass membrane protein</topology>
    </subcellularLocation>
</comment>
<evidence type="ECO:0000256" key="3">
    <source>
        <dbReference type="ARBA" id="ARBA00022989"/>
    </source>
</evidence>
<keyword evidence="4 5" id="KW-0472">Membrane</keyword>
<feature type="transmembrane region" description="Helical" evidence="5">
    <location>
        <begin position="63"/>
        <end position="86"/>
    </location>
</feature>
<sequence>MNAVLSSLSKAFGQLGDPAILRVAAKSIAITLLLFVGAGVGLYFGLEWLFARAGWETGGLAQAAAAAIIAVIAFWFLFRIVALAVLQFFADKIVAAVEAKHYPDLADKAKPLPLPQDIANSLRGLGRALGFNLLALPLAAVLVFTAFGPAIVFLAVNAVLLGRELTDMGWLRHTDGKPLPTPVPSGQRLMLGGAIAAMMLVPFLNLIAPVIGAAAGTHLAHDAMRRLETYDA</sequence>